<gene>
    <name evidence="4" type="ORF">COU16_03330</name>
</gene>
<evidence type="ECO:0000256" key="1">
    <source>
        <dbReference type="ARBA" id="ARBA00001946"/>
    </source>
</evidence>
<evidence type="ECO:0000313" key="4">
    <source>
        <dbReference type="EMBL" id="PIR84582.1"/>
    </source>
</evidence>
<accession>A0A2H0UDV7</accession>
<dbReference type="AlphaFoldDB" id="A0A2H0UDV7"/>
<dbReference type="PROSITE" id="PS00893">
    <property type="entry name" value="NUDIX_BOX"/>
    <property type="match status" value="1"/>
</dbReference>
<dbReference type="Pfam" id="PF00293">
    <property type="entry name" value="NUDIX"/>
    <property type="match status" value="1"/>
</dbReference>
<dbReference type="Gene3D" id="3.90.79.10">
    <property type="entry name" value="Nucleoside Triphosphate Pyrophosphohydrolase"/>
    <property type="match status" value="1"/>
</dbReference>
<sequence length="140" mass="16065">MQERDEEHFSGKVAQKGIISQGNKILITRGVNDATTWEIPGGRLNTNEDPKSGLARELYEELGVHCDIGRVVYVEQHFHKKEAAYRLLVAYTATMQNPEEPLRIAQDEVAEVQWITKEELPNISLFDSYRRALEAYFETL</sequence>
<name>A0A2H0UDV7_9BACT</name>
<dbReference type="Proteomes" id="UP000229344">
    <property type="component" value="Unassembled WGS sequence"/>
</dbReference>
<evidence type="ECO:0000259" key="3">
    <source>
        <dbReference type="PROSITE" id="PS51462"/>
    </source>
</evidence>
<feature type="domain" description="Nudix hydrolase" evidence="3">
    <location>
        <begin position="4"/>
        <end position="139"/>
    </location>
</feature>
<organism evidence="4 5">
    <name type="scientific">Candidatus Kaiserbacteria bacterium CG10_big_fil_rev_8_21_14_0_10_47_16</name>
    <dbReference type="NCBI Taxonomy" id="1974608"/>
    <lineage>
        <taxon>Bacteria</taxon>
        <taxon>Candidatus Kaiseribacteriota</taxon>
    </lineage>
</organism>
<proteinExistence type="predicted"/>
<dbReference type="PANTHER" id="PTHR43046">
    <property type="entry name" value="GDP-MANNOSE MANNOSYL HYDROLASE"/>
    <property type="match status" value="1"/>
</dbReference>
<evidence type="ECO:0000256" key="2">
    <source>
        <dbReference type="ARBA" id="ARBA00022801"/>
    </source>
</evidence>
<dbReference type="InterPro" id="IPR000086">
    <property type="entry name" value="NUDIX_hydrolase_dom"/>
</dbReference>
<protein>
    <recommendedName>
        <fullName evidence="3">Nudix hydrolase domain-containing protein</fullName>
    </recommendedName>
</protein>
<comment type="caution">
    <text evidence="4">The sequence shown here is derived from an EMBL/GenBank/DDBJ whole genome shotgun (WGS) entry which is preliminary data.</text>
</comment>
<dbReference type="InterPro" id="IPR015797">
    <property type="entry name" value="NUDIX_hydrolase-like_dom_sf"/>
</dbReference>
<dbReference type="GO" id="GO:0016787">
    <property type="term" value="F:hydrolase activity"/>
    <property type="evidence" value="ECO:0007669"/>
    <property type="project" value="UniProtKB-KW"/>
</dbReference>
<keyword evidence="2" id="KW-0378">Hydrolase</keyword>
<dbReference type="SUPFAM" id="SSF55811">
    <property type="entry name" value="Nudix"/>
    <property type="match status" value="1"/>
</dbReference>
<dbReference type="EMBL" id="PFBI01000006">
    <property type="protein sequence ID" value="PIR84582.1"/>
    <property type="molecule type" value="Genomic_DNA"/>
</dbReference>
<dbReference type="PROSITE" id="PS51462">
    <property type="entry name" value="NUDIX"/>
    <property type="match status" value="1"/>
</dbReference>
<reference evidence="5" key="1">
    <citation type="submission" date="2017-09" db="EMBL/GenBank/DDBJ databases">
        <title>Depth-based differentiation of microbial function through sediment-hosted aquifers and enrichment of novel symbionts in the deep terrestrial subsurface.</title>
        <authorList>
            <person name="Probst A.J."/>
            <person name="Ladd B."/>
            <person name="Jarett J.K."/>
            <person name="Geller-Mcgrath D.E."/>
            <person name="Sieber C.M.K."/>
            <person name="Emerson J.B."/>
            <person name="Anantharaman K."/>
            <person name="Thomas B.C."/>
            <person name="Malmstrom R."/>
            <person name="Stieglmeier M."/>
            <person name="Klingl A."/>
            <person name="Woyke T."/>
            <person name="Ryan C.M."/>
            <person name="Banfield J.F."/>
        </authorList>
    </citation>
    <scope>NUCLEOTIDE SEQUENCE [LARGE SCALE GENOMIC DNA]</scope>
</reference>
<dbReference type="PANTHER" id="PTHR43046:SF14">
    <property type="entry name" value="MUTT_NUDIX FAMILY PROTEIN"/>
    <property type="match status" value="1"/>
</dbReference>
<comment type="cofactor">
    <cofactor evidence="1">
        <name>Mg(2+)</name>
        <dbReference type="ChEBI" id="CHEBI:18420"/>
    </cofactor>
</comment>
<dbReference type="InterPro" id="IPR020084">
    <property type="entry name" value="NUDIX_hydrolase_CS"/>
</dbReference>
<evidence type="ECO:0000313" key="5">
    <source>
        <dbReference type="Proteomes" id="UP000229344"/>
    </source>
</evidence>